<evidence type="ECO:0000313" key="3">
    <source>
        <dbReference type="Proteomes" id="UP001221686"/>
    </source>
</evidence>
<dbReference type="RefSeq" id="WP_272092193.1">
    <property type="nucleotide sequence ID" value="NZ_JAQNDL010000005.1"/>
</dbReference>
<evidence type="ECO:0000313" key="2">
    <source>
        <dbReference type="EMBL" id="MDC0723650.1"/>
    </source>
</evidence>
<dbReference type="EMBL" id="JAQNDL010000005">
    <property type="protein sequence ID" value="MDC0723650.1"/>
    <property type="molecule type" value="Genomic_DNA"/>
</dbReference>
<sequence length="178" mass="19101">MTTTHTGFAIATETILETDWRRVGMVVAIGTVVPATVGAPFWQAFMADTGGLLNAFQALARTLFFVMGGLIVVWLMVPGATYIRRTAIRIDLFEHGVELRDAAGAVLGQTADGSLRVTHANLRSTKSMLGGLRLDHRGGALLISPNPTLAPWPGQAAQDGMWHFVSGPMYEGLRRLAA</sequence>
<accession>A0ABT5EE07</accession>
<keyword evidence="1" id="KW-0472">Membrane</keyword>
<keyword evidence="1" id="KW-0812">Transmembrane</keyword>
<proteinExistence type="predicted"/>
<feature type="transmembrane region" description="Helical" evidence="1">
    <location>
        <begin position="23"/>
        <end position="42"/>
    </location>
</feature>
<organism evidence="2 3">
    <name type="scientific">Nannocystis bainbridge</name>
    <dbReference type="NCBI Taxonomy" id="2995303"/>
    <lineage>
        <taxon>Bacteria</taxon>
        <taxon>Pseudomonadati</taxon>
        <taxon>Myxococcota</taxon>
        <taxon>Polyangia</taxon>
        <taxon>Nannocystales</taxon>
        <taxon>Nannocystaceae</taxon>
        <taxon>Nannocystis</taxon>
    </lineage>
</organism>
<evidence type="ECO:0000256" key="1">
    <source>
        <dbReference type="SAM" id="Phobius"/>
    </source>
</evidence>
<name>A0ABT5EE07_9BACT</name>
<protein>
    <recommendedName>
        <fullName evidence="4">PH domain-containing protein</fullName>
    </recommendedName>
</protein>
<keyword evidence="3" id="KW-1185">Reference proteome</keyword>
<evidence type="ECO:0008006" key="4">
    <source>
        <dbReference type="Google" id="ProtNLM"/>
    </source>
</evidence>
<gene>
    <name evidence="2" type="ORF">POL25_42600</name>
</gene>
<dbReference type="Proteomes" id="UP001221686">
    <property type="component" value="Unassembled WGS sequence"/>
</dbReference>
<feature type="transmembrane region" description="Helical" evidence="1">
    <location>
        <begin position="62"/>
        <end position="83"/>
    </location>
</feature>
<comment type="caution">
    <text evidence="2">The sequence shown here is derived from an EMBL/GenBank/DDBJ whole genome shotgun (WGS) entry which is preliminary data.</text>
</comment>
<keyword evidence="1" id="KW-1133">Transmembrane helix</keyword>
<reference evidence="2 3" key="1">
    <citation type="submission" date="2022-11" db="EMBL/GenBank/DDBJ databases">
        <title>Minimal conservation of predation-associated metabolite biosynthetic gene clusters underscores biosynthetic potential of Myxococcota including descriptions for ten novel species: Archangium lansinium sp. nov., Myxococcus landrumus sp. nov., Nannocystis bai.</title>
        <authorList>
            <person name="Ahearne A."/>
            <person name="Stevens C."/>
            <person name="Dowd S."/>
        </authorList>
    </citation>
    <scope>NUCLEOTIDE SEQUENCE [LARGE SCALE GENOMIC DNA]</scope>
    <source>
        <strain evidence="2 3">BB15-2</strain>
    </source>
</reference>